<keyword evidence="1" id="KW-0732">Signal</keyword>
<keyword evidence="2" id="KW-0812">Transmembrane</keyword>
<dbReference type="AlphaFoldDB" id="Q23B20"/>
<organism evidence="2 3">
    <name type="scientific">Tetrahymena thermophila (strain SB210)</name>
    <dbReference type="NCBI Taxonomy" id="312017"/>
    <lineage>
        <taxon>Eukaryota</taxon>
        <taxon>Sar</taxon>
        <taxon>Alveolata</taxon>
        <taxon>Ciliophora</taxon>
        <taxon>Intramacronucleata</taxon>
        <taxon>Oligohymenophorea</taxon>
        <taxon>Hymenostomatida</taxon>
        <taxon>Tetrahymenina</taxon>
        <taxon>Tetrahymenidae</taxon>
        <taxon>Tetrahymena</taxon>
    </lineage>
</organism>
<evidence type="ECO:0000313" key="2">
    <source>
        <dbReference type="EMBL" id="EAR93664.1"/>
    </source>
</evidence>
<feature type="signal peptide" evidence="1">
    <location>
        <begin position="1"/>
        <end position="27"/>
    </location>
</feature>
<accession>Q23B20</accession>
<sequence length="155" mass="17818">MNKGLLLVSIFTLISLTTFLIFQKKSAKDLLNISPITFEQFVLCFSKVPQITEIQCATSEGFMLTSNEFTDYITPLNSKPPQACIDLDNLQKQSTTQFYINQDNLFFSCYANETARRIANNNECFFKNFYAPIYLICSGLDIYAYPPYTKFDIKN</sequence>
<feature type="chain" id="PRO_5004201492" evidence="1">
    <location>
        <begin position="28"/>
        <end position="155"/>
    </location>
</feature>
<protein>
    <submittedName>
        <fullName evidence="2">Transmembrane protein, putative</fullName>
    </submittedName>
</protein>
<dbReference type="HOGENOM" id="CLU_144474_0_0_1"/>
<dbReference type="Proteomes" id="UP000009168">
    <property type="component" value="Unassembled WGS sequence"/>
</dbReference>
<reference evidence="3" key="1">
    <citation type="journal article" date="2006" name="PLoS Biol.">
        <title>Macronuclear genome sequence of the ciliate Tetrahymena thermophila, a model eukaryote.</title>
        <authorList>
            <person name="Eisen J.A."/>
            <person name="Coyne R.S."/>
            <person name="Wu M."/>
            <person name="Wu D."/>
            <person name="Thiagarajan M."/>
            <person name="Wortman J.R."/>
            <person name="Badger J.H."/>
            <person name="Ren Q."/>
            <person name="Amedeo P."/>
            <person name="Jones K.M."/>
            <person name="Tallon L.J."/>
            <person name="Delcher A.L."/>
            <person name="Salzberg S.L."/>
            <person name="Silva J.C."/>
            <person name="Haas B.J."/>
            <person name="Majoros W.H."/>
            <person name="Farzad M."/>
            <person name="Carlton J.M."/>
            <person name="Smith R.K. Jr."/>
            <person name="Garg J."/>
            <person name="Pearlman R.E."/>
            <person name="Karrer K.M."/>
            <person name="Sun L."/>
            <person name="Manning G."/>
            <person name="Elde N.C."/>
            <person name="Turkewitz A.P."/>
            <person name="Asai D.J."/>
            <person name="Wilkes D.E."/>
            <person name="Wang Y."/>
            <person name="Cai H."/>
            <person name="Collins K."/>
            <person name="Stewart B.A."/>
            <person name="Lee S.R."/>
            <person name="Wilamowska K."/>
            <person name="Weinberg Z."/>
            <person name="Ruzzo W.L."/>
            <person name="Wloga D."/>
            <person name="Gaertig J."/>
            <person name="Frankel J."/>
            <person name="Tsao C.-C."/>
            <person name="Gorovsky M.A."/>
            <person name="Keeling P.J."/>
            <person name="Waller R.F."/>
            <person name="Patron N.J."/>
            <person name="Cherry J.M."/>
            <person name="Stover N.A."/>
            <person name="Krieger C.J."/>
            <person name="del Toro C."/>
            <person name="Ryder H.F."/>
            <person name="Williamson S.C."/>
            <person name="Barbeau R.A."/>
            <person name="Hamilton E.P."/>
            <person name="Orias E."/>
        </authorList>
    </citation>
    <scope>NUCLEOTIDE SEQUENCE [LARGE SCALE GENOMIC DNA]</scope>
    <source>
        <strain evidence="3">SB210</strain>
    </source>
</reference>
<gene>
    <name evidence="2" type="ORF">TTHERM_00652580</name>
</gene>
<evidence type="ECO:0000256" key="1">
    <source>
        <dbReference type="SAM" id="SignalP"/>
    </source>
</evidence>
<keyword evidence="3" id="KW-1185">Reference proteome</keyword>
<dbReference type="RefSeq" id="XP_001013909.1">
    <property type="nucleotide sequence ID" value="XM_001013909.1"/>
</dbReference>
<dbReference type="GeneID" id="7842232"/>
<name>Q23B20_TETTS</name>
<proteinExistence type="predicted"/>
<keyword evidence="2" id="KW-0472">Membrane</keyword>
<evidence type="ECO:0000313" key="3">
    <source>
        <dbReference type="Proteomes" id="UP000009168"/>
    </source>
</evidence>
<dbReference type="KEGG" id="tet:TTHERM_00652580"/>
<dbReference type="EMBL" id="GG662720">
    <property type="protein sequence ID" value="EAR93664.1"/>
    <property type="molecule type" value="Genomic_DNA"/>
</dbReference>
<dbReference type="InParanoid" id="Q23B20"/>